<dbReference type="STRING" id="188937.MA_3765"/>
<dbReference type="AlphaFoldDB" id="Q8TJL7"/>
<dbReference type="SUPFAM" id="SSF53335">
    <property type="entry name" value="S-adenosyl-L-methionine-dependent methyltransferases"/>
    <property type="match status" value="1"/>
</dbReference>
<organism evidence="2 3">
    <name type="scientific">Methanosarcina acetivorans (strain ATCC 35395 / DSM 2834 / JCM 12185 / C2A)</name>
    <dbReference type="NCBI Taxonomy" id="188937"/>
    <lineage>
        <taxon>Archaea</taxon>
        <taxon>Methanobacteriati</taxon>
        <taxon>Methanobacteriota</taxon>
        <taxon>Stenosarchaea group</taxon>
        <taxon>Methanomicrobia</taxon>
        <taxon>Methanosarcinales</taxon>
        <taxon>Methanosarcinaceae</taxon>
        <taxon>Methanosarcina</taxon>
    </lineage>
</organism>
<dbReference type="KEGG" id="mac:MA_3765"/>
<reference evidence="2 3" key="1">
    <citation type="journal article" date="2002" name="Genome Res.">
        <title>The genome of Methanosarcina acetivorans reveals extensive metabolic and physiological diversity.</title>
        <authorList>
            <person name="Galagan J.E."/>
            <person name="Nusbaum C."/>
            <person name="Roy A."/>
            <person name="Endrizzi M.G."/>
            <person name="Macdonald P."/>
            <person name="FitzHugh W."/>
            <person name="Calvo S."/>
            <person name="Engels R."/>
            <person name="Smirnov S."/>
            <person name="Atnoor D."/>
            <person name="Brown A."/>
            <person name="Allen N."/>
            <person name="Naylor J."/>
            <person name="Stange-Thomann N."/>
            <person name="DeArellano K."/>
            <person name="Johnson R."/>
            <person name="Linton L."/>
            <person name="McEwan P."/>
            <person name="McKernan K."/>
            <person name="Talamas J."/>
            <person name="Tirrell A."/>
            <person name="Ye W."/>
            <person name="Zimmer A."/>
            <person name="Barber R.D."/>
            <person name="Cann I."/>
            <person name="Graham D.E."/>
            <person name="Grahame D.A."/>
            <person name="Guss A."/>
            <person name="Hedderich R."/>
            <person name="Ingram-Smith C."/>
            <person name="Kuettner C.H."/>
            <person name="Krzycki J.A."/>
            <person name="Leigh J.A."/>
            <person name="Li W."/>
            <person name="Liu J."/>
            <person name="Mukhopadhyay B."/>
            <person name="Reeve J.N."/>
            <person name="Smith K."/>
            <person name="Springer T.A."/>
            <person name="Umayam L.A."/>
            <person name="White O."/>
            <person name="White R.H."/>
            <person name="de Macario E.C."/>
            <person name="Ferry J.G."/>
            <person name="Jarrell K.F."/>
            <person name="Jing H."/>
            <person name="Macario A.J.L."/>
            <person name="Paulsen I."/>
            <person name="Pritchett M."/>
            <person name="Sowers K.R."/>
            <person name="Swanson R.V."/>
            <person name="Zinder S.H."/>
            <person name="Lander E."/>
            <person name="Metcalf W.W."/>
            <person name="Birren B."/>
        </authorList>
    </citation>
    <scope>NUCLEOTIDE SEQUENCE [LARGE SCALE GENOMIC DNA]</scope>
    <source>
        <strain evidence="3">ATCC 35395 / DSM 2834 / JCM 12185 / C2A</strain>
    </source>
</reference>
<dbReference type="InParanoid" id="Q8TJL7"/>
<dbReference type="Gene3D" id="3.40.50.150">
    <property type="entry name" value="Vaccinia Virus protein VP39"/>
    <property type="match status" value="1"/>
</dbReference>
<dbReference type="OrthoDB" id="66145at2157"/>
<dbReference type="GO" id="GO:0008168">
    <property type="term" value="F:methyltransferase activity"/>
    <property type="evidence" value="ECO:0000318"/>
    <property type="project" value="GO_Central"/>
</dbReference>
<dbReference type="PANTHER" id="PTHR42912">
    <property type="entry name" value="METHYLTRANSFERASE"/>
    <property type="match status" value="1"/>
</dbReference>
<accession>Q8TJL7</accession>
<dbReference type="HOGENOM" id="CLU_407499_0_0_2"/>
<protein>
    <recommendedName>
        <fullName evidence="1">Polysaccharide pyruvyl transferase domain-containing protein</fullName>
    </recommendedName>
</protein>
<dbReference type="Pfam" id="PF04230">
    <property type="entry name" value="PS_pyruv_trans"/>
    <property type="match status" value="1"/>
</dbReference>
<feature type="domain" description="Polysaccharide pyruvyl transferase" evidence="1">
    <location>
        <begin position="325"/>
        <end position="594"/>
    </location>
</feature>
<evidence type="ECO:0000259" key="1">
    <source>
        <dbReference type="Pfam" id="PF04230"/>
    </source>
</evidence>
<evidence type="ECO:0000313" key="3">
    <source>
        <dbReference type="Proteomes" id="UP000002487"/>
    </source>
</evidence>
<dbReference type="Proteomes" id="UP000002487">
    <property type="component" value="Chromosome"/>
</dbReference>
<dbReference type="InterPro" id="IPR007345">
    <property type="entry name" value="Polysacch_pyruvyl_Trfase"/>
</dbReference>
<dbReference type="InterPro" id="IPR050508">
    <property type="entry name" value="Methyltransf_Superfamily"/>
</dbReference>
<evidence type="ECO:0000313" key="2">
    <source>
        <dbReference type="EMBL" id="AAM07118.1"/>
    </source>
</evidence>
<dbReference type="EnsemblBacteria" id="AAM07118">
    <property type="protein sequence ID" value="AAM07118"/>
    <property type="gene ID" value="MA_3765"/>
</dbReference>
<gene>
    <name evidence="2" type="ordered locus">MA_3765</name>
</gene>
<name>Q8TJL7_METAC</name>
<dbReference type="InterPro" id="IPR029063">
    <property type="entry name" value="SAM-dependent_MTases_sf"/>
</dbReference>
<sequence>MKCIICNSRNVNALKMVSRDDSEIELIRCKKCGHLWQPIENYMDIYSEGEFSNIARNGNAPSSEKMKQLDNMAFSRFNFYKTYLDKMDNILEVGSYVGSFVNLLKIYGKNVTGLEPDPDYSAYSEKQYGFKQITSLLENFEAKNKYDGIISFHVIEHVKNPHIFLKSVFDLLDNNGKVLFECPSLDIHLNGDINKFIWKPHIHYFSLTSIYYLFSLYFNVLALDIKQDSLYIYAEKNNNKPNFNTLTFTKLKIASRCMYSLNNSKLVPLFGKKITLALLREPYQSLKQAKSITIKKINYFLYVKNEMKNKNKIPVSHISVYTLGNVGDTVLSKCVRDTFNKICSNKLKWNLYSVWSPVDQNLIENINKSEFLLIGGGGLLLPDTNKNSISGWQWACSKENLKNINKKIIVFAIGYNYFKGQEPEELFIDNLRELVTRASFFGVRNNGSCGKVRAIVGKNLENKIVFQPCPTTLIRKLYELPDKNKTRNIAFNIAFDRYERRFGRNMYSVLDQIALAAKKLSNKGYKIYNVAHVDNDLIFGLSLQKHAVPYKTILLGGEFPDKVFDFYNKMDVVIGMRGHAQMIPFGLNCGIITLGSHEKMRWFLEDIDFLDLYIDLDSNIEIICQEIIKRFELFYSEENYYETIQKIKAKQEYLYKITLENVDYIKNIVTIHSG</sequence>
<dbReference type="CDD" id="cd02440">
    <property type="entry name" value="AdoMet_MTases"/>
    <property type="match status" value="1"/>
</dbReference>
<dbReference type="Pfam" id="PF13489">
    <property type="entry name" value="Methyltransf_23"/>
    <property type="match status" value="1"/>
</dbReference>
<proteinExistence type="predicted"/>
<dbReference type="GeneID" id="25392991"/>
<dbReference type="EMBL" id="AE010299">
    <property type="protein sequence ID" value="AAM07118.1"/>
    <property type="molecule type" value="Genomic_DNA"/>
</dbReference>
<dbReference type="RefSeq" id="WP_011023667.1">
    <property type="nucleotide sequence ID" value="NC_003552.1"/>
</dbReference>
<dbReference type="PANTHER" id="PTHR42912:SF80">
    <property type="entry name" value="METHYLTRANSFERASE DOMAIN-CONTAINING PROTEIN"/>
    <property type="match status" value="1"/>
</dbReference>
<keyword evidence="3" id="KW-1185">Reference proteome</keyword>